<dbReference type="PANTHER" id="PTHR11157">
    <property type="entry name" value="FATTY ACID ACYL TRANSFERASE-RELATED"/>
    <property type="match status" value="1"/>
</dbReference>
<evidence type="ECO:0000256" key="6">
    <source>
        <dbReference type="ARBA" id="ARBA00022832"/>
    </source>
</evidence>
<dbReference type="GO" id="GO:0042761">
    <property type="term" value="P:very long-chain fatty acid biosynthetic process"/>
    <property type="evidence" value="ECO:0007669"/>
    <property type="project" value="TreeGrafter"/>
</dbReference>
<comment type="catalytic activity">
    <reaction evidence="14">
        <text>an acyl-CoA + malonyl-CoA + H(+) = a 3-oxoacyl-CoA + CO2 + CoA</text>
        <dbReference type="Rhea" id="RHEA:50252"/>
        <dbReference type="ChEBI" id="CHEBI:15378"/>
        <dbReference type="ChEBI" id="CHEBI:16526"/>
        <dbReference type="ChEBI" id="CHEBI:57287"/>
        <dbReference type="ChEBI" id="CHEBI:57384"/>
        <dbReference type="ChEBI" id="CHEBI:58342"/>
        <dbReference type="ChEBI" id="CHEBI:90726"/>
    </reaction>
    <physiologicalReaction direction="left-to-right" evidence="14">
        <dbReference type="Rhea" id="RHEA:50253"/>
    </physiologicalReaction>
</comment>
<gene>
    <name evidence="15" type="ORF">BZG36_03889</name>
</gene>
<dbReference type="InterPro" id="IPR036394">
    <property type="entry name" value="Ribosomal_uL22_sf"/>
</dbReference>
<reference evidence="15 16" key="1">
    <citation type="journal article" date="2017" name="Mycologia">
        <title>Bifiguratus adelaidae, gen. et sp. nov., a new member of Mucoromycotina in endophytic and soil-dwelling habitats.</title>
        <authorList>
            <person name="Torres-Cruz T.J."/>
            <person name="Billingsley Tobias T.L."/>
            <person name="Almatruk M."/>
            <person name="Hesse C."/>
            <person name="Kuske C.R."/>
            <person name="Desiro A."/>
            <person name="Benucci G.M."/>
            <person name="Bonito G."/>
            <person name="Stajich J.E."/>
            <person name="Dunlap C."/>
            <person name="Arnold A.E."/>
            <person name="Porras-Alfaro A."/>
        </authorList>
    </citation>
    <scope>NUCLEOTIDE SEQUENCE [LARGE SCALE GENOMIC DNA]</scope>
    <source>
        <strain evidence="15 16">AZ0501</strain>
    </source>
</reference>
<evidence type="ECO:0000256" key="3">
    <source>
        <dbReference type="ARBA" id="ARBA00022516"/>
    </source>
</evidence>
<keyword evidence="16" id="KW-1185">Reference proteome</keyword>
<dbReference type="InterPro" id="IPR002076">
    <property type="entry name" value="ELO_fam"/>
</dbReference>
<dbReference type="GO" id="GO:0034626">
    <property type="term" value="P:fatty acid elongation, polyunsaturated fatty acid"/>
    <property type="evidence" value="ECO:0007669"/>
    <property type="project" value="TreeGrafter"/>
</dbReference>
<evidence type="ECO:0000313" key="15">
    <source>
        <dbReference type="EMBL" id="OZJ03148.1"/>
    </source>
</evidence>
<sequence>MTNTFTRLRATRLQSWLPSLISSKSFFTSALRSADRPPSQRPAVGASSIFDNVVAEKVQEDTTFPIGTEKAEAKEYRFSTANFKASPQKLNMLARQIRGLPLSEAIAQMTFSPKRAAVKIRHNLAFAQKNALLQKGMKSEGLVVSQAWVGKGQYSKRIKIHGRGRMGVMHQSKGEVKIKQTTSSPLFVACIFLHNLALAVYSGWTFYHTFTVYRRNLKTMDFWTVWCDKSGDFWTSTLGLYGYYFYLSKYYEIVDTIIILLKGRKSSTLQTYHHAGAIFTMWANINYAAHPIWVFVILNSFVHTIMYTYYAATTLGLNPPYKQYITRLQLTQFFVGQCIGASYFLVSNGPTRGGECFTRAGPRFAIGSVMLYVAPLIWLFVEFARRIYGKRKQA</sequence>
<dbReference type="Gene3D" id="3.90.470.10">
    <property type="entry name" value="Ribosomal protein L22/L17"/>
    <property type="match status" value="1"/>
</dbReference>
<feature type="transmembrane region" description="Helical" evidence="14">
    <location>
        <begin position="364"/>
        <end position="384"/>
    </location>
</feature>
<dbReference type="GO" id="GO:0006412">
    <property type="term" value="P:translation"/>
    <property type="evidence" value="ECO:0007669"/>
    <property type="project" value="InterPro"/>
</dbReference>
<feature type="transmembrane region" description="Helical" evidence="14">
    <location>
        <begin position="186"/>
        <end position="207"/>
    </location>
</feature>
<dbReference type="GO" id="GO:1990904">
    <property type="term" value="C:ribonucleoprotein complex"/>
    <property type="evidence" value="ECO:0007669"/>
    <property type="project" value="UniProtKB-KW"/>
</dbReference>
<name>A0A261XXV3_9FUNG</name>
<dbReference type="OrthoDB" id="10259681at2759"/>
<accession>A0A261XXV3</accession>
<evidence type="ECO:0000256" key="12">
    <source>
        <dbReference type="ARBA" id="ARBA00023274"/>
    </source>
</evidence>
<comment type="subcellular location">
    <subcellularLocation>
        <location evidence="1">Membrane</location>
        <topology evidence="1">Multi-pass membrane protein</topology>
    </subcellularLocation>
</comment>
<dbReference type="PANTHER" id="PTHR11157:SF169">
    <property type="entry name" value="ELONGATION OF FATTY ACIDS PROTEIN"/>
    <property type="match status" value="1"/>
</dbReference>
<dbReference type="GO" id="GO:0005840">
    <property type="term" value="C:ribosome"/>
    <property type="evidence" value="ECO:0007669"/>
    <property type="project" value="UniProtKB-KW"/>
</dbReference>
<keyword evidence="5 14" id="KW-0812">Transmembrane</keyword>
<feature type="transmembrane region" description="Helical" evidence="14">
    <location>
        <begin position="292"/>
        <end position="312"/>
    </location>
</feature>
<dbReference type="GO" id="GO:0009922">
    <property type="term" value="F:fatty acid elongase activity"/>
    <property type="evidence" value="ECO:0007669"/>
    <property type="project" value="InterPro"/>
</dbReference>
<keyword evidence="7 13" id="KW-0689">Ribosomal protein</keyword>
<dbReference type="GO" id="GO:0003735">
    <property type="term" value="F:structural constituent of ribosome"/>
    <property type="evidence" value="ECO:0007669"/>
    <property type="project" value="InterPro"/>
</dbReference>
<evidence type="ECO:0000256" key="4">
    <source>
        <dbReference type="ARBA" id="ARBA00022679"/>
    </source>
</evidence>
<keyword evidence="3 14" id="KW-0444">Lipid biosynthesis</keyword>
<comment type="similarity">
    <text evidence="2 13">Belongs to the universal ribosomal protein uL22 family.</text>
</comment>
<protein>
    <recommendedName>
        <fullName evidence="14">Elongation of fatty acids protein</fullName>
        <ecNumber evidence="14">2.3.1.-</ecNumber>
    </recommendedName>
</protein>
<evidence type="ECO:0000256" key="8">
    <source>
        <dbReference type="ARBA" id="ARBA00022989"/>
    </source>
</evidence>
<dbReference type="SUPFAM" id="SSF54843">
    <property type="entry name" value="Ribosomal protein L22"/>
    <property type="match status" value="1"/>
</dbReference>
<keyword evidence="4 14" id="KW-0808">Transferase</keyword>
<keyword evidence="6 14" id="KW-0276">Fatty acid metabolism</keyword>
<keyword evidence="12 13" id="KW-0687">Ribonucleoprotein</keyword>
<dbReference type="InterPro" id="IPR001063">
    <property type="entry name" value="Ribosomal_uL22"/>
</dbReference>
<keyword evidence="10 14" id="KW-0472">Membrane</keyword>
<evidence type="ECO:0000256" key="7">
    <source>
        <dbReference type="ARBA" id="ARBA00022980"/>
    </source>
</evidence>
<comment type="similarity">
    <text evidence="14">Belongs to the ELO family.</text>
</comment>
<evidence type="ECO:0000256" key="13">
    <source>
        <dbReference type="RuleBase" id="RU004005"/>
    </source>
</evidence>
<comment type="caution">
    <text evidence="14">Lacks conserved residue(s) required for the propagation of feature annotation.</text>
</comment>
<dbReference type="EMBL" id="MVBO01000101">
    <property type="protein sequence ID" value="OZJ03148.1"/>
    <property type="molecule type" value="Genomic_DNA"/>
</dbReference>
<evidence type="ECO:0000313" key="16">
    <source>
        <dbReference type="Proteomes" id="UP000242875"/>
    </source>
</evidence>
<dbReference type="Proteomes" id="UP000242875">
    <property type="component" value="Unassembled WGS sequence"/>
</dbReference>
<dbReference type="Pfam" id="PF01151">
    <property type="entry name" value="ELO"/>
    <property type="match status" value="1"/>
</dbReference>
<evidence type="ECO:0000256" key="1">
    <source>
        <dbReference type="ARBA" id="ARBA00004141"/>
    </source>
</evidence>
<dbReference type="EC" id="2.3.1.-" evidence="14"/>
<evidence type="ECO:0000256" key="9">
    <source>
        <dbReference type="ARBA" id="ARBA00023098"/>
    </source>
</evidence>
<dbReference type="Pfam" id="PF00237">
    <property type="entry name" value="Ribosomal_L22"/>
    <property type="match status" value="1"/>
</dbReference>
<feature type="transmembrane region" description="Helical" evidence="14">
    <location>
        <begin position="324"/>
        <end position="344"/>
    </location>
</feature>
<dbReference type="GO" id="GO:0030148">
    <property type="term" value="P:sphingolipid biosynthetic process"/>
    <property type="evidence" value="ECO:0007669"/>
    <property type="project" value="TreeGrafter"/>
</dbReference>
<comment type="caution">
    <text evidence="15">The sequence shown here is derived from an EMBL/GenBank/DDBJ whole genome shotgun (WGS) entry which is preliminary data.</text>
</comment>
<proteinExistence type="inferred from homology"/>
<evidence type="ECO:0000256" key="11">
    <source>
        <dbReference type="ARBA" id="ARBA00023160"/>
    </source>
</evidence>
<dbReference type="AlphaFoldDB" id="A0A261XXV3"/>
<keyword evidence="11 14" id="KW-0275">Fatty acid biosynthesis</keyword>
<evidence type="ECO:0000256" key="5">
    <source>
        <dbReference type="ARBA" id="ARBA00022692"/>
    </source>
</evidence>
<dbReference type="GO" id="GO:0034625">
    <property type="term" value="P:fatty acid elongation, monounsaturated fatty acid"/>
    <property type="evidence" value="ECO:0007669"/>
    <property type="project" value="TreeGrafter"/>
</dbReference>
<dbReference type="GO" id="GO:0005789">
    <property type="term" value="C:endoplasmic reticulum membrane"/>
    <property type="evidence" value="ECO:0007669"/>
    <property type="project" value="TreeGrafter"/>
</dbReference>
<evidence type="ECO:0000256" key="14">
    <source>
        <dbReference type="RuleBase" id="RU361115"/>
    </source>
</evidence>
<keyword evidence="9 14" id="KW-0443">Lipid metabolism</keyword>
<evidence type="ECO:0000256" key="2">
    <source>
        <dbReference type="ARBA" id="ARBA00009451"/>
    </source>
</evidence>
<dbReference type="GO" id="GO:0019367">
    <property type="term" value="P:fatty acid elongation, saturated fatty acid"/>
    <property type="evidence" value="ECO:0007669"/>
    <property type="project" value="TreeGrafter"/>
</dbReference>
<evidence type="ECO:0000256" key="10">
    <source>
        <dbReference type="ARBA" id="ARBA00023136"/>
    </source>
</evidence>
<organism evidence="15 16">
    <name type="scientific">Bifiguratus adelaidae</name>
    <dbReference type="NCBI Taxonomy" id="1938954"/>
    <lineage>
        <taxon>Eukaryota</taxon>
        <taxon>Fungi</taxon>
        <taxon>Fungi incertae sedis</taxon>
        <taxon>Mucoromycota</taxon>
        <taxon>Mucoromycotina</taxon>
        <taxon>Endogonomycetes</taxon>
        <taxon>Endogonales</taxon>
        <taxon>Endogonales incertae sedis</taxon>
        <taxon>Bifiguratus</taxon>
    </lineage>
</organism>
<keyword evidence="8 14" id="KW-1133">Transmembrane helix</keyword>